<keyword evidence="4" id="KW-1185">Reference proteome</keyword>
<dbReference type="OrthoDB" id="10059909at2759"/>
<protein>
    <submittedName>
        <fullName evidence="2">Uncharacterized protein</fullName>
    </submittedName>
</protein>
<evidence type="ECO:0000313" key="4">
    <source>
        <dbReference type="Proteomes" id="UP000663832"/>
    </source>
</evidence>
<dbReference type="Proteomes" id="UP000663877">
    <property type="component" value="Unassembled WGS sequence"/>
</dbReference>
<accession>A0A815CY64</accession>
<dbReference type="AlphaFoldDB" id="A0A815CY64"/>
<evidence type="ECO:0000313" key="3">
    <source>
        <dbReference type="EMBL" id="CAF1568396.1"/>
    </source>
</evidence>
<proteinExistence type="predicted"/>
<evidence type="ECO:0000256" key="1">
    <source>
        <dbReference type="SAM" id="Phobius"/>
    </source>
</evidence>
<name>A0A815CY64_9BILA</name>
<evidence type="ECO:0000313" key="5">
    <source>
        <dbReference type="Proteomes" id="UP000663877"/>
    </source>
</evidence>
<dbReference type="Proteomes" id="UP000663832">
    <property type="component" value="Unassembled WGS sequence"/>
</dbReference>
<gene>
    <name evidence="2" type="ORF">BJG266_LOCUS31684</name>
    <name evidence="3" type="ORF">QVE165_LOCUS48560</name>
</gene>
<dbReference type="EMBL" id="CAJNOI010000480">
    <property type="protein sequence ID" value="CAF1289865.1"/>
    <property type="molecule type" value="Genomic_DNA"/>
</dbReference>
<keyword evidence="1" id="KW-0812">Transmembrane</keyword>
<keyword evidence="1" id="KW-1133">Transmembrane helix</keyword>
<organism evidence="2 5">
    <name type="scientific">Adineta steineri</name>
    <dbReference type="NCBI Taxonomy" id="433720"/>
    <lineage>
        <taxon>Eukaryota</taxon>
        <taxon>Metazoa</taxon>
        <taxon>Spiralia</taxon>
        <taxon>Gnathifera</taxon>
        <taxon>Rotifera</taxon>
        <taxon>Eurotatoria</taxon>
        <taxon>Bdelloidea</taxon>
        <taxon>Adinetida</taxon>
        <taxon>Adinetidae</taxon>
        <taxon>Adineta</taxon>
    </lineage>
</organism>
<evidence type="ECO:0000313" key="2">
    <source>
        <dbReference type="EMBL" id="CAF1289865.1"/>
    </source>
</evidence>
<dbReference type="EMBL" id="CAJNOM010000824">
    <property type="protein sequence ID" value="CAF1568396.1"/>
    <property type="molecule type" value="Genomic_DNA"/>
</dbReference>
<keyword evidence="1" id="KW-0472">Membrane</keyword>
<feature type="transmembrane region" description="Helical" evidence="1">
    <location>
        <begin position="6"/>
        <end position="22"/>
    </location>
</feature>
<comment type="caution">
    <text evidence="2">The sequence shown here is derived from an EMBL/GenBank/DDBJ whole genome shotgun (WGS) entry which is preliminary data.</text>
</comment>
<feature type="transmembrane region" description="Helical" evidence="1">
    <location>
        <begin position="72"/>
        <end position="93"/>
    </location>
</feature>
<reference evidence="2" key="1">
    <citation type="submission" date="2021-02" db="EMBL/GenBank/DDBJ databases">
        <authorList>
            <person name="Nowell W R."/>
        </authorList>
    </citation>
    <scope>NUCLEOTIDE SEQUENCE</scope>
</reference>
<sequence length="382" mass="43612">MRLSFLEFIEGTVYALFIFLALRKRLRRTNKYNYSVCDMITLLLRLSLSLWFEKATITIKHEANPFQLAFYYVITLSIITAIATSLQIVFRFYASFKSAVLPSCNTTDKPASEQSCRVLLDIDYITGAVTGQFNATKLPKSANFAGLTAFSLYNESVTLRIEFDCFTSDECDLLFAKNVLNSNWTEVQTEVKILRSDLADNLFNSTDLRPNDTCTNNQPCSGKGFCQTDFQYWSDTAHPAIRSACANSTEQPILNWLEALDQAKVGDILLYTCNTPECASQNSALSVVQVISQKYALPFNVTIPITTTTITTTTTTTPASTMSTTSTTSTRKFWWTIHFPPRRGYYWYQLDYKFSHHPYIIRIQNVYRKLRPCEFLQNTFKI</sequence>